<reference evidence="6 7" key="2">
    <citation type="submission" date="2018-11" db="EMBL/GenBank/DDBJ databases">
        <authorList>
            <consortium name="Pathogen Informatics"/>
        </authorList>
    </citation>
    <scope>NUCLEOTIDE SEQUENCE [LARGE SCALE GENOMIC DNA]</scope>
</reference>
<feature type="region of interest" description="Disordered" evidence="4">
    <location>
        <begin position="18"/>
        <end position="37"/>
    </location>
</feature>
<evidence type="ECO:0000256" key="1">
    <source>
        <dbReference type="ARBA" id="ARBA00008848"/>
    </source>
</evidence>
<dbReference type="PANTHER" id="PTHR15440">
    <property type="entry name" value="XRP2 PROTEIN"/>
    <property type="match status" value="1"/>
</dbReference>
<dbReference type="Pfam" id="PF07986">
    <property type="entry name" value="TBCC"/>
    <property type="match status" value="1"/>
</dbReference>
<organism evidence="7 8">
    <name type="scientific">Toxocara canis</name>
    <name type="common">Canine roundworm</name>
    <dbReference type="NCBI Taxonomy" id="6265"/>
    <lineage>
        <taxon>Eukaryota</taxon>
        <taxon>Metazoa</taxon>
        <taxon>Ecdysozoa</taxon>
        <taxon>Nematoda</taxon>
        <taxon>Chromadorea</taxon>
        <taxon>Rhabditida</taxon>
        <taxon>Spirurina</taxon>
        <taxon>Ascaridomorpha</taxon>
        <taxon>Ascaridoidea</taxon>
        <taxon>Toxocaridae</taxon>
        <taxon>Toxocara</taxon>
    </lineage>
</organism>
<name>A0A183UXF5_TOXCA</name>
<dbReference type="SMART" id="SM00673">
    <property type="entry name" value="CARP"/>
    <property type="match status" value="2"/>
</dbReference>
<dbReference type="GO" id="GO:0005929">
    <property type="term" value="C:cilium"/>
    <property type="evidence" value="ECO:0007669"/>
    <property type="project" value="TreeGrafter"/>
</dbReference>
<evidence type="ECO:0000256" key="4">
    <source>
        <dbReference type="SAM" id="MobiDB-lite"/>
    </source>
</evidence>
<evidence type="ECO:0000313" key="8">
    <source>
        <dbReference type="WBParaSite" id="TCNE_0001317501-mRNA-1"/>
    </source>
</evidence>
<dbReference type="Proteomes" id="UP000050794">
    <property type="component" value="Unassembled WGS sequence"/>
</dbReference>
<dbReference type="GO" id="GO:0005096">
    <property type="term" value="F:GTPase activator activity"/>
    <property type="evidence" value="ECO:0007669"/>
    <property type="project" value="InterPro"/>
</dbReference>
<reference evidence="8" key="1">
    <citation type="submission" date="2016-06" db="UniProtKB">
        <authorList>
            <consortium name="WormBaseParasite"/>
        </authorList>
    </citation>
    <scope>IDENTIFICATION</scope>
</reference>
<evidence type="ECO:0000256" key="2">
    <source>
        <dbReference type="ARBA" id="ARBA00022741"/>
    </source>
</evidence>
<feature type="binding site" evidence="3">
    <location>
        <begin position="111"/>
        <end position="112"/>
    </location>
    <ligand>
        <name>GTP</name>
        <dbReference type="ChEBI" id="CHEBI:37565"/>
    </ligand>
</feature>
<dbReference type="PROSITE" id="PS51329">
    <property type="entry name" value="C_CAP_COFACTOR_C"/>
    <property type="match status" value="1"/>
</dbReference>
<dbReference type="PANTHER" id="PTHR15440:SF0">
    <property type="entry name" value="PROTEIN XRP2"/>
    <property type="match status" value="1"/>
</dbReference>
<evidence type="ECO:0000259" key="5">
    <source>
        <dbReference type="PROSITE" id="PS51329"/>
    </source>
</evidence>
<proteinExistence type="inferred from homology"/>
<feature type="domain" description="C-CAP/cofactor C-like" evidence="5">
    <location>
        <begin position="27"/>
        <end position="179"/>
    </location>
</feature>
<dbReference type="GO" id="GO:0005525">
    <property type="term" value="F:GTP binding"/>
    <property type="evidence" value="ECO:0007669"/>
    <property type="project" value="UniProtKB-KW"/>
</dbReference>
<dbReference type="EMBL" id="UYWY01021594">
    <property type="protein sequence ID" value="VDM44496.1"/>
    <property type="molecule type" value="Genomic_DNA"/>
</dbReference>
<evidence type="ECO:0000313" key="6">
    <source>
        <dbReference type="EMBL" id="VDM44496.1"/>
    </source>
</evidence>
<gene>
    <name evidence="6" type="ORF">TCNE_LOCUS13175</name>
</gene>
<dbReference type="InterPro" id="IPR012945">
    <property type="entry name" value="Tubulin-bd_cofactor_C_dom"/>
</dbReference>
<comment type="similarity">
    <text evidence="1">Belongs to the TBCC family.</text>
</comment>
<dbReference type="PIRSF" id="PIRSF037947">
    <property type="entry name" value="Protein_XRP2"/>
    <property type="match status" value="1"/>
</dbReference>
<sequence length="298" mass="34240">MSSLRLCCPKKRHVDREEQYHVKDEEPPKYSWEKERPDPSHYQFTKLYGEVVAKLDGHIAGQQFIIDKCKVSQHCCSPPLNESCILILDHTASVNIDDCEKCLIVLGPCKGSVFIRDCASCTIFTISQQFRSRDCIDIDVFIFCATRPIIESSRLMRFRPLSLYYDKLEGSVLLFFYKLSNSYLLQVSLLLCKQLSSESLENFYRRALSIQRELLTIGAKIVTTRDVSIRKGEMFAIFESKHASKYSGRIVSMEIACEPAVLKKFCEAEGDLVELIGEEDFARYRTSLHRLADIQMDV</sequence>
<feature type="binding site" evidence="3">
    <location>
        <begin position="128"/>
        <end position="131"/>
    </location>
    <ligand>
        <name>GTP</name>
        <dbReference type="ChEBI" id="CHEBI:37565"/>
    </ligand>
</feature>
<dbReference type="WBParaSite" id="TCNE_0001317501-mRNA-1">
    <property type="protein sequence ID" value="TCNE_0001317501-mRNA-1"/>
    <property type="gene ID" value="TCNE_0001317501"/>
</dbReference>
<evidence type="ECO:0000313" key="7">
    <source>
        <dbReference type="Proteomes" id="UP000050794"/>
    </source>
</evidence>
<keyword evidence="7" id="KW-1185">Reference proteome</keyword>
<dbReference type="InterPro" id="IPR006599">
    <property type="entry name" value="CARP_motif"/>
</dbReference>
<dbReference type="AlphaFoldDB" id="A0A183UXF5"/>
<dbReference type="GO" id="GO:1990075">
    <property type="term" value="C:periciliary membrane compartment"/>
    <property type="evidence" value="ECO:0007669"/>
    <property type="project" value="TreeGrafter"/>
</dbReference>
<protein>
    <submittedName>
        <fullName evidence="8">C-CAP/cofactor C-like domain-containing protein</fullName>
    </submittedName>
</protein>
<dbReference type="InterPro" id="IPR017901">
    <property type="entry name" value="C-CAP_CF_C-like"/>
</dbReference>
<dbReference type="InterPro" id="IPR016098">
    <property type="entry name" value="CAP/MinC_C"/>
</dbReference>
<dbReference type="InterPro" id="IPR039093">
    <property type="entry name" value="XRP2"/>
</dbReference>
<dbReference type="GO" id="GO:0006892">
    <property type="term" value="P:post-Golgi vesicle-mediated transport"/>
    <property type="evidence" value="ECO:0007669"/>
    <property type="project" value="TreeGrafter"/>
</dbReference>
<accession>A0A183UXF5</accession>
<keyword evidence="2 3" id="KW-0547">Nucleotide-binding</keyword>
<evidence type="ECO:0000256" key="3">
    <source>
        <dbReference type="PIRSR" id="PIRSR037947-1"/>
    </source>
</evidence>
<dbReference type="Gene3D" id="2.160.20.70">
    <property type="match status" value="1"/>
</dbReference>
<keyword evidence="3" id="KW-0342">GTP-binding</keyword>